<comment type="caution">
    <text evidence="1">The sequence shown here is derived from an EMBL/GenBank/DDBJ whole genome shotgun (WGS) entry which is preliminary data.</text>
</comment>
<gene>
    <name evidence="1" type="ORF">PY650_31030</name>
</gene>
<dbReference type="Proteomes" id="UP001172630">
    <property type="component" value="Unassembled WGS sequence"/>
</dbReference>
<dbReference type="EMBL" id="JARFYN010000064">
    <property type="protein sequence ID" value="MDL2409974.1"/>
    <property type="molecule type" value="Genomic_DNA"/>
</dbReference>
<dbReference type="RefSeq" id="WP_285883698.1">
    <property type="nucleotide sequence ID" value="NZ_JARFYN010000064.1"/>
</dbReference>
<evidence type="ECO:0000313" key="2">
    <source>
        <dbReference type="Proteomes" id="UP001172630"/>
    </source>
</evidence>
<name>A0ABT7KMY2_9HYPH</name>
<reference evidence="1" key="1">
    <citation type="submission" date="2023-06" db="EMBL/GenBank/DDBJ databases">
        <title>Phylogenetic Diversity of Rhizobium strains.</title>
        <authorList>
            <person name="Moura F.T."/>
            <person name="Helene L.C.F."/>
            <person name="Hungria M."/>
        </authorList>
    </citation>
    <scope>NUCLEOTIDE SEQUENCE</scope>
    <source>
        <strain evidence="1">CCGE524</strain>
    </source>
</reference>
<protein>
    <recommendedName>
        <fullName evidence="3">Abortive infection protein-like C-terminal domain-containing protein</fullName>
    </recommendedName>
</protein>
<organism evidence="1 2">
    <name type="scientific">Rhizobium calliandrae</name>
    <dbReference type="NCBI Taxonomy" id="1312182"/>
    <lineage>
        <taxon>Bacteria</taxon>
        <taxon>Pseudomonadati</taxon>
        <taxon>Pseudomonadota</taxon>
        <taxon>Alphaproteobacteria</taxon>
        <taxon>Hyphomicrobiales</taxon>
        <taxon>Rhizobiaceae</taxon>
        <taxon>Rhizobium/Agrobacterium group</taxon>
        <taxon>Rhizobium</taxon>
    </lineage>
</organism>
<accession>A0ABT7KMY2</accession>
<proteinExistence type="predicted"/>
<evidence type="ECO:0008006" key="3">
    <source>
        <dbReference type="Google" id="ProtNLM"/>
    </source>
</evidence>
<sequence length="244" mass="26987">MAAVLPSQIVVAIEYMFGSARNELDGNGVRHSYQNEVRCLLELLESVPRDLIALPFNEYVELTRCRAALSAAVAKWAIGDISPAYAVMGKDAVERIRLLMSKCGDEVPPKEPILAFIAEDGIRTPIEDKIRAAWTDFSANEWMGATVFAGAALEGMLHWALKDRVNDVNGIRLAKMIEEARKYDLIGEEAKQQAKLAKDARNLIHPGRTDRSGNTCTRATALTAFAAVYRVSDDLKRYFGRQAS</sequence>
<evidence type="ECO:0000313" key="1">
    <source>
        <dbReference type="EMBL" id="MDL2409974.1"/>
    </source>
</evidence>
<keyword evidence="2" id="KW-1185">Reference proteome</keyword>